<evidence type="ECO:0000313" key="8">
    <source>
        <dbReference type="Proteomes" id="UP001301140"/>
    </source>
</evidence>
<dbReference type="SUPFAM" id="SSF51735">
    <property type="entry name" value="NAD(P)-binding Rossmann-fold domains"/>
    <property type="match status" value="1"/>
</dbReference>
<gene>
    <name evidence="7" type="ORF">PZ740_06615</name>
</gene>
<dbReference type="InterPro" id="IPR006140">
    <property type="entry name" value="D-isomer_DH_NAD-bd"/>
</dbReference>
<dbReference type="Pfam" id="PF02826">
    <property type="entry name" value="2-Hacid_dh_C"/>
    <property type="match status" value="1"/>
</dbReference>
<evidence type="ECO:0000256" key="1">
    <source>
        <dbReference type="ARBA" id="ARBA00022857"/>
    </source>
</evidence>
<name>A0AAP3UYK9_9PROT</name>
<proteinExistence type="inferred from homology"/>
<evidence type="ECO:0000259" key="6">
    <source>
        <dbReference type="Pfam" id="PF02826"/>
    </source>
</evidence>
<dbReference type="Pfam" id="PF00389">
    <property type="entry name" value="2-Hacid_dh"/>
    <property type="match status" value="1"/>
</dbReference>
<accession>A0AAP3UYK9</accession>
<feature type="domain" description="D-isomer specific 2-hydroxyacid dehydrogenase catalytic" evidence="5">
    <location>
        <begin position="15"/>
        <end position="309"/>
    </location>
</feature>
<dbReference type="GO" id="GO:0051287">
    <property type="term" value="F:NAD binding"/>
    <property type="evidence" value="ECO:0007669"/>
    <property type="project" value="InterPro"/>
</dbReference>
<dbReference type="EMBL" id="JARGEQ010000061">
    <property type="protein sequence ID" value="MDF1586053.1"/>
    <property type="molecule type" value="Genomic_DNA"/>
</dbReference>
<dbReference type="GO" id="GO:0005829">
    <property type="term" value="C:cytosol"/>
    <property type="evidence" value="ECO:0007669"/>
    <property type="project" value="TreeGrafter"/>
</dbReference>
<evidence type="ECO:0000256" key="2">
    <source>
        <dbReference type="ARBA" id="ARBA00023002"/>
    </source>
</evidence>
<dbReference type="PANTHER" id="PTHR10996:SF178">
    <property type="entry name" value="2-HYDROXYACID DEHYDROGENASE YGL185C-RELATED"/>
    <property type="match status" value="1"/>
</dbReference>
<feature type="domain" description="D-isomer specific 2-hydroxyacid dehydrogenase NAD-binding" evidence="6">
    <location>
        <begin position="110"/>
        <end position="279"/>
    </location>
</feature>
<comment type="similarity">
    <text evidence="4">Belongs to the D-isomer specific 2-hydroxyacid dehydrogenase family.</text>
</comment>
<dbReference type="PROSITE" id="PS00065">
    <property type="entry name" value="D_2_HYDROXYACID_DH_1"/>
    <property type="match status" value="1"/>
</dbReference>
<dbReference type="RefSeq" id="WP_327788473.1">
    <property type="nucleotide sequence ID" value="NZ_JARGEQ010000061.1"/>
</dbReference>
<dbReference type="Gene3D" id="3.40.50.720">
    <property type="entry name" value="NAD(P)-binding Rossmann-like Domain"/>
    <property type="match status" value="2"/>
</dbReference>
<dbReference type="Proteomes" id="UP001301140">
    <property type="component" value="Unassembled WGS sequence"/>
</dbReference>
<evidence type="ECO:0000256" key="3">
    <source>
        <dbReference type="ARBA" id="ARBA00023027"/>
    </source>
</evidence>
<keyword evidence="2 4" id="KW-0560">Oxidoreductase</keyword>
<reference evidence="7 8" key="1">
    <citation type="submission" date="2023-03" db="EMBL/GenBank/DDBJ databases">
        <title>YIM 152171 draft genome.</title>
        <authorList>
            <person name="Yang Z."/>
        </authorList>
    </citation>
    <scope>NUCLEOTIDE SEQUENCE [LARGE SCALE GENOMIC DNA]</scope>
    <source>
        <strain evidence="7 8">YIM 152171</strain>
    </source>
</reference>
<dbReference type="PANTHER" id="PTHR10996">
    <property type="entry name" value="2-HYDROXYACID DEHYDROGENASE-RELATED"/>
    <property type="match status" value="1"/>
</dbReference>
<evidence type="ECO:0000259" key="5">
    <source>
        <dbReference type="Pfam" id="PF00389"/>
    </source>
</evidence>
<dbReference type="InterPro" id="IPR006139">
    <property type="entry name" value="D-isomer_2_OHA_DH_cat_dom"/>
</dbReference>
<dbReference type="CDD" id="cd12156">
    <property type="entry name" value="HPPR"/>
    <property type="match status" value="1"/>
</dbReference>
<evidence type="ECO:0000313" key="7">
    <source>
        <dbReference type="EMBL" id="MDF1586053.1"/>
    </source>
</evidence>
<dbReference type="FunFam" id="3.40.50.720:FF:000213">
    <property type="entry name" value="Putative 2-hydroxyacid dehydrogenase"/>
    <property type="match status" value="1"/>
</dbReference>
<protein>
    <submittedName>
        <fullName evidence="7">2-hydroxyacid dehydrogenase</fullName>
    </submittedName>
</protein>
<comment type="caution">
    <text evidence="7">The sequence shown here is derived from an EMBL/GenBank/DDBJ whole genome shotgun (WGS) entry which is preliminary data.</text>
</comment>
<organism evidence="7 8">
    <name type="scientific">Marinimicrococcus flavescens</name>
    <dbReference type="NCBI Taxonomy" id="3031815"/>
    <lineage>
        <taxon>Bacteria</taxon>
        <taxon>Pseudomonadati</taxon>
        <taxon>Pseudomonadota</taxon>
        <taxon>Alphaproteobacteria</taxon>
        <taxon>Geminicoccales</taxon>
        <taxon>Geminicoccaceae</taxon>
        <taxon>Marinimicrococcus</taxon>
    </lineage>
</organism>
<dbReference type="GO" id="GO:0016618">
    <property type="term" value="F:hydroxypyruvate reductase [NAD(P)H] activity"/>
    <property type="evidence" value="ECO:0007669"/>
    <property type="project" value="TreeGrafter"/>
</dbReference>
<sequence length="311" mass="32978">MTVEIAAIGAQRPFVLEALEKEFKLHKVWDSPDKAAALAPFAGKIRGVISHGMSGLPTEVIEALPNLEICALNGVGLETTDLELARKRGIKVTITPVLYEDVADLAVVLGMSACRRIAEGDRFVRSGKWLAGRMAMGRKFSGKRAGILGLGRIGMQLARRLEGFGMAISYYDPFPKADVPYQACESALALAQNCDILFLAAAGGQGGGHIVTRDMLAALGPTGIFVNIARGWLVDEPAMVELLSSGELGAAGLDVFEREPTVPEALLALDNVVLTPHIASNTEETMQAMGQCVVDNISSWFAGKGALTSVT</sequence>
<dbReference type="SUPFAM" id="SSF52283">
    <property type="entry name" value="Formate/glycerate dehydrogenase catalytic domain-like"/>
    <property type="match status" value="1"/>
</dbReference>
<dbReference type="InterPro" id="IPR050223">
    <property type="entry name" value="D-isomer_2-hydroxyacid_DH"/>
</dbReference>
<dbReference type="InterPro" id="IPR036291">
    <property type="entry name" value="NAD(P)-bd_dom_sf"/>
</dbReference>
<keyword evidence="3" id="KW-0520">NAD</keyword>
<dbReference type="InterPro" id="IPR029752">
    <property type="entry name" value="D-isomer_DH_CS1"/>
</dbReference>
<keyword evidence="1" id="KW-0521">NADP</keyword>
<evidence type="ECO:0000256" key="4">
    <source>
        <dbReference type="RuleBase" id="RU003719"/>
    </source>
</evidence>
<keyword evidence="8" id="KW-1185">Reference proteome</keyword>
<dbReference type="AlphaFoldDB" id="A0AAP3UYK9"/>
<dbReference type="GO" id="GO:0030267">
    <property type="term" value="F:glyoxylate reductase (NADPH) activity"/>
    <property type="evidence" value="ECO:0007669"/>
    <property type="project" value="TreeGrafter"/>
</dbReference>